<keyword evidence="4" id="KW-0560">Oxidoreductase</keyword>
<accession>A0A1H9KRJ6</accession>
<dbReference type="AlphaFoldDB" id="A0A1H9KRJ6"/>
<evidence type="ECO:0000256" key="2">
    <source>
        <dbReference type="ARBA" id="ARBA00005086"/>
    </source>
</evidence>
<sequence>MDYRKIVVAGGGVLGSQIAFQAAYCGFDVTIWLRSEDSMGRTTPKLTKLYETYCNTIEAMATDDGKLAENWARGISEHESFSKSVCMSRAQDAYKNIKMTINMESAVDDADLVIESMAENLDDKISFYKKMAPLLPEKTVIVTNSSTLLPSKLAPYTKRPDRFLAMHFANSIWKNNMVEVMTHDGTDKKYFYDIIEFATEINMIPLPVRKEKSGYLLNSMLVPLLFSGMDLYVNEISDSRSIDRAWTLGTGAPKGPFQILDIVGLNTVYNIVHEYEKTPSFLAPYNFKGMARMLKTYIEDGKLGVSTGEGFYKYD</sequence>
<dbReference type="RefSeq" id="WP_074753750.1">
    <property type="nucleotide sequence ID" value="NZ_FOGJ01000001.1"/>
</dbReference>
<organism evidence="11 12">
    <name type="scientific">Butyrivibrio fibrisolvens</name>
    <dbReference type="NCBI Taxonomy" id="831"/>
    <lineage>
        <taxon>Bacteria</taxon>
        <taxon>Bacillati</taxon>
        <taxon>Bacillota</taxon>
        <taxon>Clostridia</taxon>
        <taxon>Lachnospirales</taxon>
        <taxon>Lachnospiraceae</taxon>
        <taxon>Butyrivibrio</taxon>
    </lineage>
</organism>
<dbReference type="InterPro" id="IPR013328">
    <property type="entry name" value="6PGD_dom2"/>
</dbReference>
<keyword evidence="3" id="KW-0276">Fatty acid metabolism</keyword>
<dbReference type="Pfam" id="PF00725">
    <property type="entry name" value="3HCDH"/>
    <property type="match status" value="1"/>
</dbReference>
<dbReference type="InterPro" id="IPR006108">
    <property type="entry name" value="3HC_DH_C"/>
</dbReference>
<evidence type="ECO:0000256" key="4">
    <source>
        <dbReference type="ARBA" id="ARBA00023002"/>
    </source>
</evidence>
<dbReference type="SUPFAM" id="SSF51735">
    <property type="entry name" value="NAD(P)-binding Rossmann-fold domains"/>
    <property type="match status" value="1"/>
</dbReference>
<dbReference type="PANTHER" id="PTHR43561">
    <property type="match status" value="1"/>
</dbReference>
<keyword evidence="5" id="KW-0520">NAD</keyword>
<keyword evidence="6" id="KW-0443">Lipid metabolism</keyword>
<feature type="site" description="Important for catalytic activity" evidence="8">
    <location>
        <position position="167"/>
    </location>
</feature>
<feature type="domain" description="3-hydroxyacyl-CoA dehydrogenase C-terminal" evidence="9">
    <location>
        <begin position="214"/>
        <end position="314"/>
    </location>
</feature>
<dbReference type="PANTHER" id="PTHR43561:SF3">
    <property type="entry name" value="HYDROXYACYL-COENZYME A DEHYDROGENASE, MITOCHONDRIAL"/>
    <property type="match status" value="1"/>
</dbReference>
<evidence type="ECO:0000313" key="11">
    <source>
        <dbReference type="EMBL" id="SER01557.1"/>
    </source>
</evidence>
<dbReference type="Gene3D" id="1.10.1040.10">
    <property type="entry name" value="N-(1-d-carboxylethyl)-l-norvaline Dehydrogenase, domain 2"/>
    <property type="match status" value="1"/>
</dbReference>
<comment type="pathway">
    <text evidence="2">Lipid metabolism; butanoate metabolism.</text>
</comment>
<dbReference type="NCBIfam" id="NF006143">
    <property type="entry name" value="PRK08293.1"/>
    <property type="match status" value="1"/>
</dbReference>
<reference evidence="11 12" key="1">
    <citation type="submission" date="2016-10" db="EMBL/GenBank/DDBJ databases">
        <authorList>
            <person name="de Groot N.N."/>
        </authorList>
    </citation>
    <scope>NUCLEOTIDE SEQUENCE [LARGE SCALE GENOMIC DNA]</scope>
    <source>
        <strain evidence="11 12">AR40</strain>
    </source>
</reference>
<dbReference type="GO" id="GO:0006635">
    <property type="term" value="P:fatty acid beta-oxidation"/>
    <property type="evidence" value="ECO:0007669"/>
    <property type="project" value="TreeGrafter"/>
</dbReference>
<dbReference type="InterPro" id="IPR006176">
    <property type="entry name" value="3-OHacyl-CoA_DH_NAD-bd"/>
</dbReference>
<feature type="domain" description="3-hydroxyacyl-CoA dehydrogenase NAD binding" evidence="10">
    <location>
        <begin position="5"/>
        <end position="210"/>
    </location>
</feature>
<evidence type="ECO:0000256" key="1">
    <source>
        <dbReference type="ARBA" id="ARBA00005005"/>
    </source>
</evidence>
<evidence type="ECO:0000313" key="12">
    <source>
        <dbReference type="Proteomes" id="UP000182584"/>
    </source>
</evidence>
<protein>
    <submittedName>
        <fullName evidence="11">3-hydroxybutyryl-CoA dehydrogenase</fullName>
    </submittedName>
</protein>
<comment type="catalytic activity">
    <reaction evidence="7">
        <text>a (3S)-3-hydroxyacyl-CoA + NAD(+) = a 3-oxoacyl-CoA + NADH + H(+)</text>
        <dbReference type="Rhea" id="RHEA:22432"/>
        <dbReference type="ChEBI" id="CHEBI:15378"/>
        <dbReference type="ChEBI" id="CHEBI:57318"/>
        <dbReference type="ChEBI" id="CHEBI:57540"/>
        <dbReference type="ChEBI" id="CHEBI:57945"/>
        <dbReference type="ChEBI" id="CHEBI:90726"/>
        <dbReference type="EC" id="1.1.1.35"/>
    </reaction>
</comment>
<dbReference type="EMBL" id="FOGJ01000001">
    <property type="protein sequence ID" value="SER01557.1"/>
    <property type="molecule type" value="Genomic_DNA"/>
</dbReference>
<gene>
    <name evidence="11" type="ORF">SAMN04487884_101143</name>
</gene>
<dbReference type="Proteomes" id="UP000182584">
    <property type="component" value="Unassembled WGS sequence"/>
</dbReference>
<dbReference type="InterPro" id="IPR052242">
    <property type="entry name" value="Mito_3-hydroxyacyl-CoA_DH"/>
</dbReference>
<dbReference type="GO" id="GO:0070403">
    <property type="term" value="F:NAD+ binding"/>
    <property type="evidence" value="ECO:0007669"/>
    <property type="project" value="InterPro"/>
</dbReference>
<evidence type="ECO:0000256" key="8">
    <source>
        <dbReference type="PIRSR" id="PIRSR000105-1"/>
    </source>
</evidence>
<evidence type="ECO:0000256" key="6">
    <source>
        <dbReference type="ARBA" id="ARBA00023098"/>
    </source>
</evidence>
<evidence type="ECO:0000256" key="3">
    <source>
        <dbReference type="ARBA" id="ARBA00022832"/>
    </source>
</evidence>
<comment type="pathway">
    <text evidence="1">Lipid metabolism; fatty acid beta-oxidation.</text>
</comment>
<dbReference type="SUPFAM" id="SSF48179">
    <property type="entry name" value="6-phosphogluconate dehydrogenase C-terminal domain-like"/>
    <property type="match status" value="1"/>
</dbReference>
<name>A0A1H9KRJ6_BUTFI</name>
<evidence type="ECO:0000259" key="10">
    <source>
        <dbReference type="Pfam" id="PF02737"/>
    </source>
</evidence>
<dbReference type="Gene3D" id="3.40.50.720">
    <property type="entry name" value="NAD(P)-binding Rossmann-like Domain"/>
    <property type="match status" value="1"/>
</dbReference>
<dbReference type="InterPro" id="IPR008927">
    <property type="entry name" value="6-PGluconate_DH-like_C_sf"/>
</dbReference>
<dbReference type="OrthoDB" id="9771883at2"/>
<dbReference type="InterPro" id="IPR036291">
    <property type="entry name" value="NAD(P)-bd_dom_sf"/>
</dbReference>
<dbReference type="Pfam" id="PF02737">
    <property type="entry name" value="3HCDH_N"/>
    <property type="match status" value="1"/>
</dbReference>
<evidence type="ECO:0000256" key="7">
    <source>
        <dbReference type="ARBA" id="ARBA00049556"/>
    </source>
</evidence>
<evidence type="ECO:0000259" key="9">
    <source>
        <dbReference type="Pfam" id="PF00725"/>
    </source>
</evidence>
<dbReference type="GO" id="GO:0003857">
    <property type="term" value="F:(3S)-3-hydroxyacyl-CoA dehydrogenase (NAD+) activity"/>
    <property type="evidence" value="ECO:0007669"/>
    <property type="project" value="UniProtKB-EC"/>
</dbReference>
<proteinExistence type="predicted"/>
<dbReference type="PIRSF" id="PIRSF000105">
    <property type="entry name" value="HCDH"/>
    <property type="match status" value="1"/>
</dbReference>
<dbReference type="InterPro" id="IPR022694">
    <property type="entry name" value="3-OHacyl-CoA_DH"/>
</dbReference>
<evidence type="ECO:0000256" key="5">
    <source>
        <dbReference type="ARBA" id="ARBA00023027"/>
    </source>
</evidence>